<dbReference type="PROSITE" id="PS50935">
    <property type="entry name" value="SSB"/>
    <property type="match status" value="1"/>
</dbReference>
<keyword evidence="4" id="KW-1185">Reference proteome</keyword>
<evidence type="ECO:0000256" key="1">
    <source>
        <dbReference type="ARBA" id="ARBA00023125"/>
    </source>
</evidence>
<gene>
    <name evidence="3" type="ORF">EK0264_00615</name>
</gene>
<dbReference type="InterPro" id="IPR012340">
    <property type="entry name" value="NA-bd_OB-fold"/>
</dbReference>
<dbReference type="Gene3D" id="2.40.50.140">
    <property type="entry name" value="Nucleic acid-binding proteins"/>
    <property type="match status" value="1"/>
</dbReference>
<name>A0A7L4YH65_9ACTN</name>
<dbReference type="RefSeq" id="WP_159541940.1">
    <property type="nucleotide sequence ID" value="NZ_CP047156.1"/>
</dbReference>
<evidence type="ECO:0000313" key="4">
    <source>
        <dbReference type="Proteomes" id="UP000463857"/>
    </source>
</evidence>
<evidence type="ECO:0000313" key="3">
    <source>
        <dbReference type="EMBL" id="QHB98944.1"/>
    </source>
</evidence>
<keyword evidence="1 2" id="KW-0238">DNA-binding</keyword>
<dbReference type="OrthoDB" id="5186768at2"/>
<dbReference type="CDD" id="cd04496">
    <property type="entry name" value="SSB_OBF"/>
    <property type="match status" value="1"/>
</dbReference>
<dbReference type="InterPro" id="IPR000424">
    <property type="entry name" value="Primosome_PriB/ssb"/>
</dbReference>
<sequence length="126" mass="13923">MSTSEHAAAPPSALGDNDDCNAIALRGRLSGEVEFREIPSGSTVAVWRLVVRRTTRDLNSSVTVDTIDCESFSKQVMRSAGRWSDGDRVEVEGALRRRFWQTPAGARSRYVVDVRAARKGAVRRET</sequence>
<dbReference type="InParanoid" id="A0A7L4YH65"/>
<dbReference type="Pfam" id="PF00436">
    <property type="entry name" value="SSB"/>
    <property type="match status" value="1"/>
</dbReference>
<dbReference type="SUPFAM" id="SSF50249">
    <property type="entry name" value="Nucleic acid-binding proteins"/>
    <property type="match status" value="1"/>
</dbReference>
<dbReference type="AlphaFoldDB" id="A0A7L4YH65"/>
<dbReference type="EMBL" id="CP047156">
    <property type="protein sequence ID" value="QHB98944.1"/>
    <property type="molecule type" value="Genomic_DNA"/>
</dbReference>
<accession>A0A7L4YH65</accession>
<reference evidence="3 4" key="1">
    <citation type="journal article" date="2018" name="Int. J. Syst. Evol. Microbiol.">
        <title>Epidermidibacterium keratini gen. nov., sp. nov., a member of the family Sporichthyaceae, isolated from keratin epidermis.</title>
        <authorList>
            <person name="Lee D.G."/>
            <person name="Trujillo M.E."/>
            <person name="Kang S."/>
            <person name="Nam J.J."/>
            <person name="Kim Y.J."/>
        </authorList>
    </citation>
    <scope>NUCLEOTIDE SEQUENCE [LARGE SCALE GENOMIC DNA]</scope>
    <source>
        <strain evidence="3 4">EPI-7</strain>
    </source>
</reference>
<dbReference type="Proteomes" id="UP000463857">
    <property type="component" value="Chromosome"/>
</dbReference>
<organism evidence="3 4">
    <name type="scientific">Epidermidibacterium keratini</name>
    <dbReference type="NCBI Taxonomy" id="1891644"/>
    <lineage>
        <taxon>Bacteria</taxon>
        <taxon>Bacillati</taxon>
        <taxon>Actinomycetota</taxon>
        <taxon>Actinomycetes</taxon>
        <taxon>Sporichthyales</taxon>
        <taxon>Sporichthyaceae</taxon>
        <taxon>Epidermidibacterium</taxon>
    </lineage>
</organism>
<protein>
    <submittedName>
        <fullName evidence="3">Single-stranded DNA-binding protein</fullName>
    </submittedName>
</protein>
<evidence type="ECO:0000256" key="2">
    <source>
        <dbReference type="PROSITE-ProRule" id="PRU00252"/>
    </source>
</evidence>
<dbReference type="GO" id="GO:0003697">
    <property type="term" value="F:single-stranded DNA binding"/>
    <property type="evidence" value="ECO:0007669"/>
    <property type="project" value="InterPro"/>
</dbReference>
<proteinExistence type="predicted"/>
<dbReference type="KEGG" id="eke:EK0264_00615"/>